<evidence type="ECO:0000313" key="8">
    <source>
        <dbReference type="EMBL" id="KAA6436990.1"/>
    </source>
</evidence>
<feature type="transmembrane region" description="Helical" evidence="6">
    <location>
        <begin position="474"/>
        <end position="495"/>
    </location>
</feature>
<evidence type="ECO:0000256" key="1">
    <source>
        <dbReference type="ARBA" id="ARBA00004651"/>
    </source>
</evidence>
<evidence type="ECO:0000256" key="5">
    <source>
        <dbReference type="ARBA" id="ARBA00023136"/>
    </source>
</evidence>
<feature type="domain" description="ABC3 transporter permease C-terminal" evidence="7">
    <location>
        <begin position="473"/>
        <end position="586"/>
    </location>
</feature>
<feature type="transmembrane region" description="Helical" evidence="6">
    <location>
        <begin position="125"/>
        <end position="155"/>
    </location>
</feature>
<dbReference type="EMBL" id="VBSN01000059">
    <property type="protein sequence ID" value="KAA6436990.1"/>
    <property type="molecule type" value="Genomic_DNA"/>
</dbReference>
<feature type="transmembrane region" description="Helical" evidence="6">
    <location>
        <begin position="78"/>
        <end position="100"/>
    </location>
</feature>
<dbReference type="InterPro" id="IPR050250">
    <property type="entry name" value="Macrolide_Exporter_MacB"/>
</dbReference>
<dbReference type="GO" id="GO:0005886">
    <property type="term" value="C:plasma membrane"/>
    <property type="evidence" value="ECO:0007669"/>
    <property type="project" value="UniProtKB-SubCell"/>
</dbReference>
<feature type="transmembrane region" description="Helical" evidence="6">
    <location>
        <begin position="224"/>
        <end position="244"/>
    </location>
</feature>
<keyword evidence="9" id="KW-1185">Reference proteome</keyword>
<organism evidence="8 9">
    <name type="scientific">Dyadobacter flavalbus</name>
    <dbReference type="NCBI Taxonomy" id="2579942"/>
    <lineage>
        <taxon>Bacteria</taxon>
        <taxon>Pseudomonadati</taxon>
        <taxon>Bacteroidota</taxon>
        <taxon>Cytophagia</taxon>
        <taxon>Cytophagales</taxon>
        <taxon>Spirosomataceae</taxon>
        <taxon>Dyadobacter</taxon>
    </lineage>
</organism>
<keyword evidence="2" id="KW-1003">Cell membrane</keyword>
<comment type="subcellular location">
    <subcellularLocation>
        <location evidence="1">Cell membrane</location>
        <topology evidence="1">Multi-pass membrane protein</topology>
    </subcellularLocation>
</comment>
<gene>
    <name evidence="8" type="ORF">FEM33_19910</name>
</gene>
<dbReference type="PANTHER" id="PTHR30572:SF18">
    <property type="entry name" value="ABC-TYPE MACROLIDE FAMILY EXPORT SYSTEM PERMEASE COMPONENT 2"/>
    <property type="match status" value="1"/>
</dbReference>
<sequence>MKKFDPSYEMDNFSWLSARNETFIKLKNAEQAARTERQIRVNGKKYYGEIAKYYNHKLQPLSEVHFDERYDGKIRRSILWILAGVGGFLLLIACINFVNLATAQALKRSREIGVRKVLGGTRSQLFWQFMLETAILTMCSALLAFAFSAVFLPLLNDWTNTHAFNIEVLFQPGLLLFWFLTMSMVMMAAGFYPAVIISGFNPVIALKNKTGMQQSGSFGLRRSLIAFQLIIAQILVIGTLVLVLQLNFFRNADPGFNQNAVITIPLPASDSTQQVRSLLKNSLLHFPDIKTVSYQYEAPMSTMGYGGSVRFDNRADWEKFMISDRFGDESYLDTYKIPLLAGRNFIIRDSVTEFLVNRELMQKAGIRNPEHMIGKQFVDGNSGLEGKIVGVVNNFHLKSLQEEIKPCALFHHPKLYKEVAVRLDTEDFSRSILRIQNAWQKIYPEEVFTYQFVDEKIEKFYEKEDQLATLIRSFAMIAILICCLGLYGMISFMVTHKTKEIGVRKVLGAGVNNIILLFGKEFLILVSTAFIIAAPIAWYVMKNWLDGFAYRIHFHWWILASGGIIILSVTFLTVGFKVIKAAWMNPVKSLATD</sequence>
<dbReference type="AlphaFoldDB" id="A0A5M8QPN6"/>
<feature type="transmembrane region" description="Helical" evidence="6">
    <location>
        <begin position="522"/>
        <end position="541"/>
    </location>
</feature>
<dbReference type="PANTHER" id="PTHR30572">
    <property type="entry name" value="MEMBRANE COMPONENT OF TRANSPORTER-RELATED"/>
    <property type="match status" value="1"/>
</dbReference>
<proteinExistence type="predicted"/>
<feature type="transmembrane region" description="Helical" evidence="6">
    <location>
        <begin position="556"/>
        <end position="579"/>
    </location>
</feature>
<dbReference type="OrthoDB" id="5933722at2"/>
<evidence type="ECO:0000256" key="4">
    <source>
        <dbReference type="ARBA" id="ARBA00022989"/>
    </source>
</evidence>
<evidence type="ECO:0000256" key="3">
    <source>
        <dbReference type="ARBA" id="ARBA00022692"/>
    </source>
</evidence>
<reference evidence="8 9" key="1">
    <citation type="submission" date="2019-05" db="EMBL/GenBank/DDBJ databases">
        <authorList>
            <person name="Qu J.-H."/>
        </authorList>
    </citation>
    <scope>NUCLEOTIDE SEQUENCE [LARGE SCALE GENOMIC DNA]</scope>
    <source>
        <strain evidence="8 9">NS28</strain>
    </source>
</reference>
<keyword evidence="4 6" id="KW-1133">Transmembrane helix</keyword>
<dbReference type="GO" id="GO:0022857">
    <property type="term" value="F:transmembrane transporter activity"/>
    <property type="evidence" value="ECO:0007669"/>
    <property type="project" value="TreeGrafter"/>
</dbReference>
<evidence type="ECO:0000313" key="9">
    <source>
        <dbReference type="Proteomes" id="UP000323994"/>
    </source>
</evidence>
<evidence type="ECO:0000259" key="7">
    <source>
        <dbReference type="Pfam" id="PF02687"/>
    </source>
</evidence>
<feature type="transmembrane region" description="Helical" evidence="6">
    <location>
        <begin position="175"/>
        <end position="203"/>
    </location>
</feature>
<dbReference type="InterPro" id="IPR003838">
    <property type="entry name" value="ABC3_permease_C"/>
</dbReference>
<dbReference type="Pfam" id="PF02687">
    <property type="entry name" value="FtsX"/>
    <property type="match status" value="2"/>
</dbReference>
<dbReference type="Proteomes" id="UP000323994">
    <property type="component" value="Unassembled WGS sequence"/>
</dbReference>
<keyword evidence="3 6" id="KW-0812">Transmembrane</keyword>
<feature type="domain" description="ABC3 transporter permease C-terminal" evidence="7">
    <location>
        <begin position="85"/>
        <end position="202"/>
    </location>
</feature>
<name>A0A5M8QPN6_9BACT</name>
<keyword evidence="5 6" id="KW-0472">Membrane</keyword>
<evidence type="ECO:0000256" key="2">
    <source>
        <dbReference type="ARBA" id="ARBA00022475"/>
    </source>
</evidence>
<protein>
    <submittedName>
        <fullName evidence="8">FtsX-like permease family protein</fullName>
    </submittedName>
</protein>
<dbReference type="RefSeq" id="WP_139013749.1">
    <property type="nucleotide sequence ID" value="NZ_VBSN01000059.1"/>
</dbReference>
<comment type="caution">
    <text evidence="8">The sequence shown here is derived from an EMBL/GenBank/DDBJ whole genome shotgun (WGS) entry which is preliminary data.</text>
</comment>
<evidence type="ECO:0000256" key="6">
    <source>
        <dbReference type="SAM" id="Phobius"/>
    </source>
</evidence>
<accession>A0A5M8QPN6</accession>